<dbReference type="EMBL" id="JBHTMC010000032">
    <property type="protein sequence ID" value="MFD1265285.1"/>
    <property type="molecule type" value="Genomic_DNA"/>
</dbReference>
<gene>
    <name evidence="6" type="ORF">ACFQ4M_17070</name>
</gene>
<organism evidence="6 7">
    <name type="scientific">Thauera mechernichensis</name>
    <dbReference type="NCBI Taxonomy" id="82788"/>
    <lineage>
        <taxon>Bacteria</taxon>
        <taxon>Pseudomonadati</taxon>
        <taxon>Pseudomonadota</taxon>
        <taxon>Betaproteobacteria</taxon>
        <taxon>Rhodocyclales</taxon>
        <taxon>Zoogloeaceae</taxon>
        <taxon>Thauera</taxon>
    </lineage>
</organism>
<feature type="transmembrane region" description="Helical" evidence="5">
    <location>
        <begin position="603"/>
        <end position="628"/>
    </location>
</feature>
<dbReference type="RefSeq" id="WP_277834282.1">
    <property type="nucleotide sequence ID" value="NZ_JARQZE010000012.1"/>
</dbReference>
<evidence type="ECO:0000256" key="3">
    <source>
        <dbReference type="ARBA" id="ARBA00022989"/>
    </source>
</evidence>
<dbReference type="Pfam" id="PF10136">
    <property type="entry name" value="SpecificRecomb"/>
    <property type="match status" value="1"/>
</dbReference>
<feature type="transmembrane region" description="Helical" evidence="5">
    <location>
        <begin position="485"/>
        <end position="508"/>
    </location>
</feature>
<dbReference type="InterPro" id="IPR011385">
    <property type="entry name" value="Site-sp_rcmbase"/>
</dbReference>
<evidence type="ECO:0000313" key="6">
    <source>
        <dbReference type="EMBL" id="MFD1265285.1"/>
    </source>
</evidence>
<accession>A0ABW3WIR7</accession>
<keyword evidence="4 5" id="KW-0472">Membrane</keyword>
<name>A0ABW3WIR7_9RHOO</name>
<protein>
    <submittedName>
        <fullName evidence="6">Site-specific recombinase</fullName>
    </submittedName>
</protein>
<evidence type="ECO:0000313" key="7">
    <source>
        <dbReference type="Proteomes" id="UP001597158"/>
    </source>
</evidence>
<evidence type="ECO:0000256" key="1">
    <source>
        <dbReference type="ARBA" id="ARBA00004141"/>
    </source>
</evidence>
<keyword evidence="3 5" id="KW-1133">Transmembrane helix</keyword>
<feature type="transmembrane region" description="Helical" evidence="5">
    <location>
        <begin position="342"/>
        <end position="365"/>
    </location>
</feature>
<keyword evidence="7" id="KW-1185">Reference proteome</keyword>
<evidence type="ECO:0000256" key="2">
    <source>
        <dbReference type="ARBA" id="ARBA00022692"/>
    </source>
</evidence>
<evidence type="ECO:0000256" key="5">
    <source>
        <dbReference type="SAM" id="Phobius"/>
    </source>
</evidence>
<evidence type="ECO:0000256" key="4">
    <source>
        <dbReference type="ARBA" id="ARBA00023136"/>
    </source>
</evidence>
<dbReference type="PIRSF" id="PIRSF015380">
    <property type="entry name" value="Site-sp_rcmb"/>
    <property type="match status" value="1"/>
</dbReference>
<keyword evidence="2 5" id="KW-0812">Transmembrane</keyword>
<dbReference type="InterPro" id="IPR023271">
    <property type="entry name" value="Aquaporin-like"/>
</dbReference>
<dbReference type="Gene3D" id="1.20.1080.10">
    <property type="entry name" value="Glycerol uptake facilitator protein"/>
    <property type="match status" value="1"/>
</dbReference>
<dbReference type="Proteomes" id="UP001597158">
    <property type="component" value="Unassembled WGS sequence"/>
</dbReference>
<comment type="caution">
    <text evidence="6">The sequence shown here is derived from an EMBL/GenBank/DDBJ whole genome shotgun (WGS) entry which is preliminary data.</text>
</comment>
<proteinExistence type="predicted"/>
<comment type="subcellular location">
    <subcellularLocation>
        <location evidence="1">Membrane</location>
        <topology evidence="1">Multi-pass membrane protein</topology>
    </subcellularLocation>
</comment>
<feature type="transmembrane region" description="Helical" evidence="5">
    <location>
        <begin position="439"/>
        <end position="464"/>
    </location>
</feature>
<reference evidence="7" key="1">
    <citation type="journal article" date="2019" name="Int. J. Syst. Evol. Microbiol.">
        <title>The Global Catalogue of Microorganisms (GCM) 10K type strain sequencing project: providing services to taxonomists for standard genome sequencing and annotation.</title>
        <authorList>
            <consortium name="The Broad Institute Genomics Platform"/>
            <consortium name="The Broad Institute Genome Sequencing Center for Infectious Disease"/>
            <person name="Wu L."/>
            <person name="Ma J."/>
        </authorList>
    </citation>
    <scope>NUCLEOTIDE SEQUENCE [LARGE SCALE GENOMIC DNA]</scope>
    <source>
        <strain evidence="7">CCUG 48884</strain>
    </source>
</reference>
<sequence>MERLLERFGDHDEDQVALWASLVGKLRPARADQADEAIENLRALQRLLSRRADLLANLRAACLRLFNERKQVTMYVSSGLLPSTGFFSETSHRIGNRLLPEVVDTTHLKDFLSAIFHRVDDEQWVNAIPDDDWVAFLGLLVGHQSPMFEEDANALPQAVREVLEALRVLSFHVSAIGLDRELVRIDPNVEEHESPFLAQNAELLSYIQHYSDWWTTPGALIADDKHLMVMLHQCDEILQRVRKRATRIGTSLTLTFKLERLRQHLERINELVALLGELRTRRVVEDAAPRIVRLFKTLVRAECRKNILSDYWGKNVELLSLRMTESASKTGEKYITNSRGEYFGMLASAALGGLIIAFMAANKIVLGSQGWAPLNELLSFCLNYGLGFALIHMLGGTVATKQPAMTANAIAASIGEAKGKGRDLEELADLIVRTIRSQAAAIAGNIGVAIPIALVVGLIIHFATGSHFVSPEKAHHLLDEIDPRGGALFFAAIAGVCLFMSGLIAAFYDNLSAYNRVPQRLRQLRWPRRLLGAARAERLVSYIENNLGALAGNVFFGFLLGGATAIGVLFGLPIDIRHIAFSSAYLGYASVALDFAVPLTTVAIAFSGVLLIGLVNLLVSFTLTLSVAMRARRITFEQGRSLGGLLLRRLLRAPRAFLLPPRPGDAALGQAPPNG</sequence>
<feature type="transmembrane region" description="Helical" evidence="5">
    <location>
        <begin position="377"/>
        <end position="395"/>
    </location>
</feature>
<feature type="transmembrane region" description="Helical" evidence="5">
    <location>
        <begin position="547"/>
        <end position="572"/>
    </location>
</feature>